<feature type="compositionally biased region" description="Pro residues" evidence="1">
    <location>
        <begin position="167"/>
        <end position="176"/>
    </location>
</feature>
<evidence type="ECO:0000313" key="2">
    <source>
        <dbReference type="EMBL" id="KAK9135510.1"/>
    </source>
</evidence>
<evidence type="ECO:0000256" key="1">
    <source>
        <dbReference type="SAM" id="MobiDB-lite"/>
    </source>
</evidence>
<dbReference type="Proteomes" id="UP001420932">
    <property type="component" value="Unassembled WGS sequence"/>
</dbReference>
<reference evidence="2 3" key="1">
    <citation type="submission" date="2024-01" db="EMBL/GenBank/DDBJ databases">
        <title>Genome assemblies of Stephania.</title>
        <authorList>
            <person name="Yang L."/>
        </authorList>
    </citation>
    <scope>NUCLEOTIDE SEQUENCE [LARGE SCALE GENOMIC DNA]</scope>
    <source>
        <strain evidence="2">YNDBR</strain>
        <tissue evidence="2">Leaf</tissue>
    </source>
</reference>
<comment type="caution">
    <text evidence="2">The sequence shown here is derived from an EMBL/GenBank/DDBJ whole genome shotgun (WGS) entry which is preliminary data.</text>
</comment>
<protein>
    <submittedName>
        <fullName evidence="2">Uncharacterized protein</fullName>
    </submittedName>
</protein>
<proteinExistence type="predicted"/>
<organism evidence="2 3">
    <name type="scientific">Stephania yunnanensis</name>
    <dbReference type="NCBI Taxonomy" id="152371"/>
    <lineage>
        <taxon>Eukaryota</taxon>
        <taxon>Viridiplantae</taxon>
        <taxon>Streptophyta</taxon>
        <taxon>Embryophyta</taxon>
        <taxon>Tracheophyta</taxon>
        <taxon>Spermatophyta</taxon>
        <taxon>Magnoliopsida</taxon>
        <taxon>Ranunculales</taxon>
        <taxon>Menispermaceae</taxon>
        <taxon>Menispermoideae</taxon>
        <taxon>Cissampelideae</taxon>
        <taxon>Stephania</taxon>
    </lineage>
</organism>
<feature type="compositionally biased region" description="Low complexity" evidence="1">
    <location>
        <begin position="155"/>
        <end position="166"/>
    </location>
</feature>
<dbReference type="AlphaFoldDB" id="A0AAP0JM92"/>
<name>A0AAP0JM92_9MAGN</name>
<dbReference type="EMBL" id="JBBNAF010000006">
    <property type="protein sequence ID" value="KAK9135510.1"/>
    <property type="molecule type" value="Genomic_DNA"/>
</dbReference>
<accession>A0AAP0JM92</accession>
<evidence type="ECO:0000313" key="3">
    <source>
        <dbReference type="Proteomes" id="UP001420932"/>
    </source>
</evidence>
<keyword evidence="3" id="KW-1185">Reference proteome</keyword>
<feature type="compositionally biased region" description="Polar residues" evidence="1">
    <location>
        <begin position="83"/>
        <end position="92"/>
    </location>
</feature>
<gene>
    <name evidence="2" type="ORF">Syun_014840</name>
</gene>
<feature type="compositionally biased region" description="Pro residues" evidence="1">
    <location>
        <begin position="113"/>
        <end position="122"/>
    </location>
</feature>
<feature type="region of interest" description="Disordered" evidence="1">
    <location>
        <begin position="54"/>
        <end position="183"/>
    </location>
</feature>
<sequence length="250" mass="26560">MLGRSRSSSSPLRLFLSSLDNLLFLSSLVFLLRLDNLLFLSSLVFLSSLDRRRSSKISSSSPGPRRSRSSKITAAAARPSPTPHRSTVSNSHALDRSDRLPSHPPTRSTGRPASPPPDPPPISNSLTSHRRSSLPYLSPPAPPRTAAAESERASSSHASPVRQSPPLLLPPSPTPSPVRQSPSEVSVFQAVGGATALAGVAAGVYTTSFPESSPLHLAARGGSLDCVRESASCLLGEQIDRKELSFAFWK</sequence>